<evidence type="ECO:0000313" key="2">
    <source>
        <dbReference type="EMBL" id="MDI3423626.1"/>
    </source>
</evidence>
<dbReference type="SMART" id="SM00943">
    <property type="entry name" value="Prim-Pol"/>
    <property type="match status" value="1"/>
</dbReference>
<reference evidence="2 3" key="1">
    <citation type="submission" date="2023-05" db="EMBL/GenBank/DDBJ databases">
        <title>Draft genome sequence of Streptomyces sp. B-S-A12 isolated from a cave soil in Thailand.</title>
        <authorList>
            <person name="Chamroensaksri N."/>
            <person name="Muangham S."/>
        </authorList>
    </citation>
    <scope>NUCLEOTIDE SEQUENCE [LARGE SCALE GENOMIC DNA]</scope>
    <source>
        <strain evidence="2 3">B-S-A12</strain>
    </source>
</reference>
<gene>
    <name evidence="2" type="ORF">QIT00_34645</name>
</gene>
<organism evidence="2 3">
    <name type="scientific">Streptomyces luteolus</name>
    <dbReference type="NCBI Taxonomy" id="3043615"/>
    <lineage>
        <taxon>Bacteria</taxon>
        <taxon>Bacillati</taxon>
        <taxon>Actinomycetota</taxon>
        <taxon>Actinomycetes</taxon>
        <taxon>Kitasatosporales</taxon>
        <taxon>Streptomycetaceae</taxon>
        <taxon>Streptomyces</taxon>
    </lineage>
</organism>
<name>A0ABT6T6W1_9ACTN</name>
<protein>
    <submittedName>
        <fullName evidence="2">Bifunctional DNA primase/polymerase</fullName>
    </submittedName>
</protein>
<dbReference type="Proteomes" id="UP001237105">
    <property type="component" value="Unassembled WGS sequence"/>
</dbReference>
<sequence length="303" mass="32057">MTQSPDNPRASLLDAALSAAERGWHVFPLRPDTKRPALHGEATCPRTGPCVSGHAKWEQRATLDPDRIRAAWSTDAFNVGIATGPSGLLVVDLDVPKDKGTSDAPDGATTFKALCERVGQPVPDTYRVRTASGGEHLYFTAPTGIRLANTAGSLGALVDTRAWGGYVVGSGSITAQGAYEVIAPIPVTELPAWLLVTLRAPAPSRPAPSIAPARNASRCAQVALERESAGVAAAVEGQREATLFKSARAMGRFVAWGDIPRHEVEEAFQVAGESAGLKPHECRSTLRSALDWSIRTARPREAA</sequence>
<accession>A0ABT6T6W1</accession>
<evidence type="ECO:0000259" key="1">
    <source>
        <dbReference type="SMART" id="SM00943"/>
    </source>
</evidence>
<comment type="caution">
    <text evidence="2">The sequence shown here is derived from an EMBL/GenBank/DDBJ whole genome shotgun (WGS) entry which is preliminary data.</text>
</comment>
<evidence type="ECO:0000313" key="3">
    <source>
        <dbReference type="Proteomes" id="UP001237105"/>
    </source>
</evidence>
<proteinExistence type="predicted"/>
<dbReference type="RefSeq" id="WP_282539464.1">
    <property type="nucleotide sequence ID" value="NZ_JASCIS010000059.1"/>
</dbReference>
<dbReference type="EMBL" id="JASCIS010000059">
    <property type="protein sequence ID" value="MDI3423626.1"/>
    <property type="molecule type" value="Genomic_DNA"/>
</dbReference>
<feature type="domain" description="DNA primase/polymerase bifunctional N-terminal" evidence="1">
    <location>
        <begin position="16"/>
        <end position="194"/>
    </location>
</feature>
<dbReference type="Pfam" id="PF09250">
    <property type="entry name" value="Prim-Pol"/>
    <property type="match status" value="1"/>
</dbReference>
<dbReference type="SUPFAM" id="SSF56747">
    <property type="entry name" value="Prim-pol domain"/>
    <property type="match status" value="1"/>
</dbReference>
<dbReference type="CDD" id="cd04859">
    <property type="entry name" value="Prim_Pol"/>
    <property type="match status" value="1"/>
</dbReference>
<keyword evidence="3" id="KW-1185">Reference proteome</keyword>
<dbReference type="InterPro" id="IPR015330">
    <property type="entry name" value="DNA_primase/pol_bifunc_N"/>
</dbReference>